<evidence type="ECO:0000313" key="2">
    <source>
        <dbReference type="EMBL" id="PIR03954.1"/>
    </source>
</evidence>
<name>A0A2H0N4Y2_9BACT</name>
<evidence type="ECO:0000259" key="1">
    <source>
        <dbReference type="Pfam" id="PF12705"/>
    </source>
</evidence>
<reference evidence="2 3" key="1">
    <citation type="submission" date="2017-09" db="EMBL/GenBank/DDBJ databases">
        <title>Depth-based differentiation of microbial function through sediment-hosted aquifers and enrichment of novel symbionts in the deep terrestrial subsurface.</title>
        <authorList>
            <person name="Probst A.J."/>
            <person name="Ladd B."/>
            <person name="Jarett J.K."/>
            <person name="Geller-Mcgrath D.E."/>
            <person name="Sieber C.M."/>
            <person name="Emerson J.B."/>
            <person name="Anantharaman K."/>
            <person name="Thomas B.C."/>
            <person name="Malmstrom R."/>
            <person name="Stieglmeier M."/>
            <person name="Klingl A."/>
            <person name="Woyke T."/>
            <person name="Ryan C.M."/>
            <person name="Banfield J.F."/>
        </authorList>
    </citation>
    <scope>NUCLEOTIDE SEQUENCE [LARGE SCALE GENOMIC DNA]</scope>
    <source>
        <strain evidence="2">CG11_big_fil_rev_8_21_14_0_20_39_34</strain>
    </source>
</reference>
<gene>
    <name evidence="2" type="ORF">COV59_02105</name>
</gene>
<comment type="caution">
    <text evidence="2">The sequence shown here is derived from an EMBL/GenBank/DDBJ whole genome shotgun (WGS) entry which is preliminary data.</text>
</comment>
<dbReference type="Pfam" id="PF12705">
    <property type="entry name" value="PDDEXK_1"/>
    <property type="match status" value="1"/>
</dbReference>
<dbReference type="EMBL" id="PCWN01000007">
    <property type="protein sequence ID" value="PIR03954.1"/>
    <property type="molecule type" value="Genomic_DNA"/>
</dbReference>
<proteinExistence type="predicted"/>
<dbReference type="InterPro" id="IPR011604">
    <property type="entry name" value="PDDEXK-like_dom_sf"/>
</dbReference>
<sequence>MSDYYSIPRKKDWNYGGKRWRLSRSKIDLFQECPRCFYLDNKLGLKRPPGYPFSLNSAVDSLLKSEFDVHRAKGKQHPLQKKYKINAIPIPHESLDIWRENFKGVECTHEPTGFVVSGAIDDLWFDPKTKEYIVVDYKATAKTEAVTELDKDWQDGYKRQMEVYQWLLRQNGLKTSNKGYFVYCTGRPDEKAFDGKLEFDVHLIEYVGSDGWVEGTLKDIKKCLKSGKIPKADKDCDYCLYRTEIGKLEI</sequence>
<dbReference type="AlphaFoldDB" id="A0A2H0N4Y2"/>
<dbReference type="InterPro" id="IPR038726">
    <property type="entry name" value="PDDEXK_AddAB-type"/>
</dbReference>
<dbReference type="Proteomes" id="UP000229600">
    <property type="component" value="Unassembled WGS sequence"/>
</dbReference>
<dbReference type="Gene3D" id="3.90.320.10">
    <property type="match status" value="1"/>
</dbReference>
<accession>A0A2H0N4Y2</accession>
<protein>
    <recommendedName>
        <fullName evidence="1">PD-(D/E)XK endonuclease-like domain-containing protein</fullName>
    </recommendedName>
</protein>
<evidence type="ECO:0000313" key="3">
    <source>
        <dbReference type="Proteomes" id="UP000229600"/>
    </source>
</evidence>
<feature type="domain" description="PD-(D/E)XK endonuclease-like" evidence="1">
    <location>
        <begin position="21"/>
        <end position="242"/>
    </location>
</feature>
<organism evidence="2 3">
    <name type="scientific">Candidatus Magasanikbacteria bacterium CG11_big_fil_rev_8_21_14_0_20_39_34</name>
    <dbReference type="NCBI Taxonomy" id="1974653"/>
    <lineage>
        <taxon>Bacteria</taxon>
        <taxon>Candidatus Magasanikiibacteriota</taxon>
    </lineage>
</organism>